<comment type="caution">
    <text evidence="9">The sequence shown here is derived from an EMBL/GenBank/DDBJ whole genome shotgun (WGS) entry which is preliminary data.</text>
</comment>
<dbReference type="Pfam" id="PF01850">
    <property type="entry name" value="PIN"/>
    <property type="match status" value="1"/>
</dbReference>
<sequence>MTQRVGNTRAGDLAISSIVLAELRVGMARGFGPSDEALMNFLFDIELLPFGEREAAAYGALPFARGSYDRLIAAHAVAAGAVLVTKNARHFGNIRGLSTEDWTV</sequence>
<protein>
    <submittedName>
        <fullName evidence="9">VapC toxin protein</fullName>
    </submittedName>
</protein>
<keyword evidence="6" id="KW-0460">Magnesium</keyword>
<dbReference type="GO" id="GO:0016787">
    <property type="term" value="F:hydrolase activity"/>
    <property type="evidence" value="ECO:0007669"/>
    <property type="project" value="UniProtKB-KW"/>
</dbReference>
<name>M2TAR1_9SPHN</name>
<reference evidence="9 10" key="1">
    <citation type="journal article" date="2013" name="Genome Announc.">
        <title>Draft Genome Sequence of Strain JLT2015T, Belonging to the Family Sphingomonadaceae of the Alphaproteobacteria.</title>
        <authorList>
            <person name="Tang K."/>
            <person name="Liu K."/>
            <person name="Li S."/>
            <person name="Jiao N."/>
        </authorList>
    </citation>
    <scope>NUCLEOTIDE SEQUENCE [LARGE SCALE GENOMIC DNA]</scope>
    <source>
        <strain evidence="9 10">JLT2015</strain>
    </source>
</reference>
<dbReference type="Gene3D" id="3.40.50.1010">
    <property type="entry name" value="5'-nuclease"/>
    <property type="match status" value="1"/>
</dbReference>
<dbReference type="PANTHER" id="PTHR33653">
    <property type="entry name" value="RIBONUCLEASE VAPC2"/>
    <property type="match status" value="1"/>
</dbReference>
<feature type="domain" description="PIN" evidence="8">
    <location>
        <begin position="10"/>
        <end position="92"/>
    </location>
</feature>
<dbReference type="PANTHER" id="PTHR33653:SF1">
    <property type="entry name" value="RIBONUCLEASE VAPC2"/>
    <property type="match status" value="1"/>
</dbReference>
<dbReference type="GO" id="GO:0004518">
    <property type="term" value="F:nuclease activity"/>
    <property type="evidence" value="ECO:0007669"/>
    <property type="project" value="UniProtKB-KW"/>
</dbReference>
<keyword evidence="10" id="KW-1185">Reference proteome</keyword>
<comment type="similarity">
    <text evidence="7">Belongs to the PINc/VapC protein family.</text>
</comment>
<evidence type="ECO:0000313" key="10">
    <source>
        <dbReference type="Proteomes" id="UP000011717"/>
    </source>
</evidence>
<accession>M2TAR1</accession>
<evidence type="ECO:0000256" key="1">
    <source>
        <dbReference type="ARBA" id="ARBA00001946"/>
    </source>
</evidence>
<keyword evidence="2" id="KW-1277">Toxin-antitoxin system</keyword>
<evidence type="ECO:0000256" key="4">
    <source>
        <dbReference type="ARBA" id="ARBA00022723"/>
    </source>
</evidence>
<evidence type="ECO:0000256" key="3">
    <source>
        <dbReference type="ARBA" id="ARBA00022722"/>
    </source>
</evidence>
<keyword evidence="5" id="KW-0378">Hydrolase</keyword>
<evidence type="ECO:0000256" key="7">
    <source>
        <dbReference type="ARBA" id="ARBA00038093"/>
    </source>
</evidence>
<dbReference type="InterPro" id="IPR050556">
    <property type="entry name" value="Type_II_TA_system_RNase"/>
</dbReference>
<evidence type="ECO:0000313" key="9">
    <source>
        <dbReference type="EMBL" id="EMD83684.1"/>
    </source>
</evidence>
<organism evidence="9 10">
    <name type="scientific">Pacificimonas flava</name>
    <dbReference type="NCBI Taxonomy" id="1234595"/>
    <lineage>
        <taxon>Bacteria</taxon>
        <taxon>Pseudomonadati</taxon>
        <taxon>Pseudomonadota</taxon>
        <taxon>Alphaproteobacteria</taxon>
        <taxon>Sphingomonadales</taxon>
        <taxon>Sphingosinicellaceae</taxon>
        <taxon>Pacificimonas</taxon>
    </lineage>
</organism>
<dbReference type="GO" id="GO:0046872">
    <property type="term" value="F:metal ion binding"/>
    <property type="evidence" value="ECO:0007669"/>
    <property type="project" value="UniProtKB-KW"/>
</dbReference>
<keyword evidence="3" id="KW-0540">Nuclease</keyword>
<dbReference type="SUPFAM" id="SSF88723">
    <property type="entry name" value="PIN domain-like"/>
    <property type="match status" value="1"/>
</dbReference>
<dbReference type="EMBL" id="AMRV01000002">
    <property type="protein sequence ID" value="EMD83684.1"/>
    <property type="molecule type" value="Genomic_DNA"/>
</dbReference>
<dbReference type="Proteomes" id="UP000011717">
    <property type="component" value="Unassembled WGS sequence"/>
</dbReference>
<keyword evidence="4" id="KW-0479">Metal-binding</keyword>
<proteinExistence type="inferred from homology"/>
<dbReference type="InterPro" id="IPR029060">
    <property type="entry name" value="PIN-like_dom_sf"/>
</dbReference>
<evidence type="ECO:0000259" key="8">
    <source>
        <dbReference type="Pfam" id="PF01850"/>
    </source>
</evidence>
<evidence type="ECO:0000256" key="5">
    <source>
        <dbReference type="ARBA" id="ARBA00022801"/>
    </source>
</evidence>
<comment type="cofactor">
    <cofactor evidence="1">
        <name>Mg(2+)</name>
        <dbReference type="ChEBI" id="CHEBI:18420"/>
    </cofactor>
</comment>
<evidence type="ECO:0000256" key="2">
    <source>
        <dbReference type="ARBA" id="ARBA00022649"/>
    </source>
</evidence>
<gene>
    <name evidence="9" type="ORF">C725_0656</name>
</gene>
<dbReference type="InterPro" id="IPR002716">
    <property type="entry name" value="PIN_dom"/>
</dbReference>
<dbReference type="AlphaFoldDB" id="M2TAR1"/>
<evidence type="ECO:0000256" key="6">
    <source>
        <dbReference type="ARBA" id="ARBA00022842"/>
    </source>
</evidence>